<accession>A0AAP0HK01</accession>
<keyword evidence="1" id="KW-0472">Membrane</keyword>
<proteinExistence type="predicted"/>
<keyword evidence="1" id="KW-0812">Transmembrane</keyword>
<dbReference type="InterPro" id="IPR015943">
    <property type="entry name" value="WD40/YVTN_repeat-like_dom_sf"/>
</dbReference>
<dbReference type="PANTHER" id="PTHR19850">
    <property type="entry name" value="GUANINE NUCLEOTIDE-BINDING PROTEIN BETA G PROTEIN BETA"/>
    <property type="match status" value="1"/>
</dbReference>
<feature type="transmembrane region" description="Helical" evidence="1">
    <location>
        <begin position="12"/>
        <end position="32"/>
    </location>
</feature>
<evidence type="ECO:0000256" key="1">
    <source>
        <dbReference type="SAM" id="Phobius"/>
    </source>
</evidence>
<dbReference type="Gene3D" id="2.130.10.10">
    <property type="entry name" value="YVTN repeat-like/Quinoprotein amine dehydrogenase"/>
    <property type="match status" value="1"/>
</dbReference>
<reference evidence="2 3" key="1">
    <citation type="submission" date="2024-01" db="EMBL/GenBank/DDBJ databases">
        <title>Genome assemblies of Stephania.</title>
        <authorList>
            <person name="Yang L."/>
        </authorList>
    </citation>
    <scope>NUCLEOTIDE SEQUENCE [LARGE SCALE GENOMIC DNA]</scope>
    <source>
        <strain evidence="2">YNDBR</strain>
        <tissue evidence="2">Leaf</tissue>
    </source>
</reference>
<organism evidence="2 3">
    <name type="scientific">Stephania yunnanensis</name>
    <dbReference type="NCBI Taxonomy" id="152371"/>
    <lineage>
        <taxon>Eukaryota</taxon>
        <taxon>Viridiplantae</taxon>
        <taxon>Streptophyta</taxon>
        <taxon>Embryophyta</taxon>
        <taxon>Tracheophyta</taxon>
        <taxon>Spermatophyta</taxon>
        <taxon>Magnoliopsida</taxon>
        <taxon>Ranunculales</taxon>
        <taxon>Menispermaceae</taxon>
        <taxon>Menispermoideae</taxon>
        <taxon>Cissampelideae</taxon>
        <taxon>Stephania</taxon>
    </lineage>
</organism>
<comment type="caution">
    <text evidence="2">The sequence shown here is derived from an EMBL/GenBank/DDBJ whole genome shotgun (WGS) entry which is preliminary data.</text>
</comment>
<protein>
    <submittedName>
        <fullName evidence="2">Uncharacterized protein</fullName>
    </submittedName>
</protein>
<dbReference type="AlphaFoldDB" id="A0AAP0HK01"/>
<dbReference type="EMBL" id="JBBNAF010000013">
    <property type="protein sequence ID" value="KAK9087196.1"/>
    <property type="molecule type" value="Genomic_DNA"/>
</dbReference>
<sequence length="146" mass="16202">MELQKGRCGRFEPVVFAPLVALLIASIVQWILCKNSTKSELQEVMDFLKNLDKYTALGAKLCRDVIERGKDAPPPMTVVDVCSWPPRQFLLPIITKMQMSVSIDGTNSNMFVSGSCDATARLWDTRIASRAVRTFHGHEGDVCTVA</sequence>
<name>A0AAP0HK01_9MAGN</name>
<evidence type="ECO:0000313" key="3">
    <source>
        <dbReference type="Proteomes" id="UP001420932"/>
    </source>
</evidence>
<keyword evidence="3" id="KW-1185">Reference proteome</keyword>
<keyword evidence="1" id="KW-1133">Transmembrane helix</keyword>
<dbReference type="InterPro" id="IPR016346">
    <property type="entry name" value="G-protein_beta_1-5"/>
</dbReference>
<dbReference type="InterPro" id="IPR036322">
    <property type="entry name" value="WD40_repeat_dom_sf"/>
</dbReference>
<evidence type="ECO:0000313" key="2">
    <source>
        <dbReference type="EMBL" id="KAK9087196.1"/>
    </source>
</evidence>
<gene>
    <name evidence="2" type="ORF">Syun_029590</name>
</gene>
<dbReference type="GO" id="GO:0007165">
    <property type="term" value="P:signal transduction"/>
    <property type="evidence" value="ECO:0007669"/>
    <property type="project" value="InterPro"/>
</dbReference>
<dbReference type="SUPFAM" id="SSF50978">
    <property type="entry name" value="WD40 repeat-like"/>
    <property type="match status" value="1"/>
</dbReference>
<dbReference type="Proteomes" id="UP001420932">
    <property type="component" value="Unassembled WGS sequence"/>
</dbReference>